<evidence type="ECO:0000256" key="1">
    <source>
        <dbReference type="SAM" id="Phobius"/>
    </source>
</evidence>
<feature type="transmembrane region" description="Helical" evidence="1">
    <location>
        <begin position="140"/>
        <end position="158"/>
    </location>
</feature>
<keyword evidence="3" id="KW-1185">Reference proteome</keyword>
<sequence>MWVGNVTGFNVPAGGSATEDLPPGFEKSTVWTGYLLVELSVNFPLFLCLAQLAAVAFTVAISSIRSRDEAASPLRSTTLGGWFKLLLALVSTAAAMMFGLQAILHFQNLPSLVMLTTVSYAIDGAFLTATDHFTRARLEVLRIAFAILCCVGIFMGEYRLLPQVIQTAVPAVLLTGIGRGLWSLVSHSSAGKAITARRADALLCLVGFIFTGSCLYYRQNDDETRARLQSAFEFRYTPVLTINLVSTALAMRLGKSILVPIDHGKNEEVNGDPCEITGDMIMLLTMTGITGLGSVVKLRRSYTSWPQYLFLTCFVVLWSGRDIITSHGPKWLPVYDADSNPVALQSIDSEDTCVSEVSEDMHDKHVAPPMHETRKSFLTRIILVVIVLPAIWLAFIVLNCSQKNHQVAKPVQPIFDLDFVPKTDVELVISMYKEPIEEVAHLISTLKDMPNMPNPRVHIYIKDIDANVGEIKESTGADQVTPLPNIGREGETYLKHILGNWDSLAKQTVFLQADVHNPREFYPRIRDYFVPGRTGMLSLGWSGQVCNCDNCGDRFNLWDTTHLFPEISNRINNATKCENVVLSYKGQFVASAKRIRGVDKSVYQDLHDAFVNPDSWAHQEEYLQGRPDSMNAPAFGYLMERIWNLLFQCNSMDVAWKCPTLLSGLRIGGNFEDCQCLDPAS</sequence>
<dbReference type="Proteomes" id="UP001280581">
    <property type="component" value="Unassembled WGS sequence"/>
</dbReference>
<dbReference type="PANTHER" id="PTHR37490:SF1">
    <property type="entry name" value="GLYCOSYLTRANSFERASE 2-LIKE DOMAIN-CONTAINING PROTEIN"/>
    <property type="match status" value="1"/>
</dbReference>
<accession>A0AAN6LYI4</accession>
<comment type="caution">
    <text evidence="2">The sequence shown here is derived from an EMBL/GenBank/DDBJ whole genome shotgun (WGS) entry which is preliminary data.</text>
</comment>
<protein>
    <submittedName>
        <fullName evidence="2">Uncharacterized protein</fullName>
    </submittedName>
</protein>
<keyword evidence="1" id="KW-1133">Transmembrane helix</keyword>
<proteinExistence type="predicted"/>
<feature type="transmembrane region" description="Helical" evidence="1">
    <location>
        <begin position="280"/>
        <end position="299"/>
    </location>
</feature>
<keyword evidence="1" id="KW-0472">Membrane</keyword>
<reference evidence="2 3" key="1">
    <citation type="submission" date="2021-02" db="EMBL/GenBank/DDBJ databases">
        <title>Genome assembly of Pseudopithomyces chartarum.</title>
        <authorList>
            <person name="Jauregui R."/>
            <person name="Singh J."/>
            <person name="Voisey C."/>
        </authorList>
    </citation>
    <scope>NUCLEOTIDE SEQUENCE [LARGE SCALE GENOMIC DNA]</scope>
    <source>
        <strain evidence="2 3">AGR01</strain>
    </source>
</reference>
<organism evidence="2 3">
    <name type="scientific">Pseudopithomyces chartarum</name>
    <dbReference type="NCBI Taxonomy" id="1892770"/>
    <lineage>
        <taxon>Eukaryota</taxon>
        <taxon>Fungi</taxon>
        <taxon>Dikarya</taxon>
        <taxon>Ascomycota</taxon>
        <taxon>Pezizomycotina</taxon>
        <taxon>Dothideomycetes</taxon>
        <taxon>Pleosporomycetidae</taxon>
        <taxon>Pleosporales</taxon>
        <taxon>Massarineae</taxon>
        <taxon>Didymosphaeriaceae</taxon>
        <taxon>Pseudopithomyces</taxon>
    </lineage>
</organism>
<gene>
    <name evidence="2" type="ORF">GRF29_103g1728132</name>
</gene>
<feature type="transmembrane region" description="Helical" evidence="1">
    <location>
        <begin position="239"/>
        <end position="259"/>
    </location>
</feature>
<name>A0AAN6LYI4_9PLEO</name>
<feature type="transmembrane region" description="Helical" evidence="1">
    <location>
        <begin position="85"/>
        <end position="103"/>
    </location>
</feature>
<keyword evidence="1" id="KW-0812">Transmembrane</keyword>
<evidence type="ECO:0000313" key="3">
    <source>
        <dbReference type="Proteomes" id="UP001280581"/>
    </source>
</evidence>
<dbReference type="AlphaFoldDB" id="A0AAN6LYI4"/>
<feature type="transmembrane region" description="Helical" evidence="1">
    <location>
        <begin position="164"/>
        <end position="182"/>
    </location>
</feature>
<dbReference type="PANTHER" id="PTHR37490">
    <property type="entry name" value="EXPRESSED PROTEIN"/>
    <property type="match status" value="1"/>
</dbReference>
<feature type="transmembrane region" description="Helical" evidence="1">
    <location>
        <begin position="202"/>
        <end position="219"/>
    </location>
</feature>
<evidence type="ECO:0000313" key="2">
    <source>
        <dbReference type="EMBL" id="KAK3207645.1"/>
    </source>
</evidence>
<dbReference type="EMBL" id="WVTA01000009">
    <property type="protein sequence ID" value="KAK3207645.1"/>
    <property type="molecule type" value="Genomic_DNA"/>
</dbReference>
<feature type="transmembrane region" description="Helical" evidence="1">
    <location>
        <begin position="377"/>
        <end position="398"/>
    </location>
</feature>
<feature type="transmembrane region" description="Helical" evidence="1">
    <location>
        <begin position="43"/>
        <end position="64"/>
    </location>
</feature>